<dbReference type="InterPro" id="IPR036465">
    <property type="entry name" value="vWFA_dom_sf"/>
</dbReference>
<dbReference type="GeneID" id="87820803"/>
<keyword evidence="5" id="KW-1185">Reference proteome</keyword>
<evidence type="ECO:0000259" key="2">
    <source>
        <dbReference type="PROSITE" id="PS50234"/>
    </source>
</evidence>
<dbReference type="Proteomes" id="UP001302676">
    <property type="component" value="Unassembled WGS sequence"/>
</dbReference>
<dbReference type="InterPro" id="IPR002035">
    <property type="entry name" value="VWF_A"/>
</dbReference>
<proteinExistence type="predicted"/>
<reference evidence="4" key="2">
    <citation type="submission" date="2023-05" db="EMBL/GenBank/DDBJ databases">
        <authorList>
            <consortium name="Lawrence Berkeley National Laboratory"/>
            <person name="Steindorff A."/>
            <person name="Hensen N."/>
            <person name="Bonometti L."/>
            <person name="Westerberg I."/>
            <person name="Brannstrom I.O."/>
            <person name="Guillou S."/>
            <person name="Cros-Aarteil S."/>
            <person name="Calhoun S."/>
            <person name="Haridas S."/>
            <person name="Kuo A."/>
            <person name="Mondo S."/>
            <person name="Pangilinan J."/>
            <person name="Riley R."/>
            <person name="Labutti K."/>
            <person name="Andreopoulos B."/>
            <person name="Lipzen A."/>
            <person name="Chen C."/>
            <person name="Yanf M."/>
            <person name="Daum C."/>
            <person name="Ng V."/>
            <person name="Clum A."/>
            <person name="Ohm R."/>
            <person name="Martin F."/>
            <person name="Silar P."/>
            <person name="Natvig D."/>
            <person name="Lalanne C."/>
            <person name="Gautier V."/>
            <person name="Ament-Velasquez S.L."/>
            <person name="Kruys A."/>
            <person name="Hutchinson M.I."/>
            <person name="Powell A.J."/>
            <person name="Barry K."/>
            <person name="Miller A.N."/>
            <person name="Grigoriev I.V."/>
            <person name="Debuchy R."/>
            <person name="Gladieux P."/>
            <person name="Thoren M.H."/>
            <person name="Johannesson H."/>
        </authorList>
    </citation>
    <scope>NUCLEOTIDE SEQUENCE</scope>
    <source>
        <strain evidence="4">CBS 141.50</strain>
    </source>
</reference>
<sequence length="781" mass="85013">MSPWNSIYAAGIFWDPDEPLPAELQHELHQNESYGHDVHAHIALHTQIPGSGPGPYAQFDASYGSAKPKTLIRHPPTPLPQFTVQEPGPDVSIVQDTAKVAVTQLFWNDASAPIKEAAFTFPLPNGCTVTEFTCRIGNSKIIRGAVKPKDDARQAFRKHIRTQDTAAGLLEQATPEIFTTTLGNLPAQTKVQVQLTYITVLKHRFTADDSQTTITTLTLPTSIAPRYGPAPKDADIAAASTNVPEGLTLNVEIIEAGRITTITSPSSHAITVTRQRGSQTAQSFADLAGQTIESKVETASVVLADGPVLLERDFVLDITSSTNNETQRPQAWLEHHPTLANHKTLMLTLPAKSLTATPLPISTTAEAATPSHPAGTHEILLLADRSGSMRRKIPALQSALHYFLKGIPLNRVFNIWCFGTSYSSWQPSSVAYTQENLKNALNWVQSPRFQADMGGTELFHALEAMLGPIMEEEEESHHDDEGGDGKEKKGKKIVDVIILTDGQTWRLDQTIELVRKARDRSGGRVRVFALGIGNRVSHALVDGLAKAGGGYAEVVPEGIAAEGWEERVVGMTKAALVSRHLGPVRVVFGVREGDKIIHSTLVDAKRSPADVSALSPFDHNRIYFHLPPSTGSKTLETVHLELEADGQHTIFPIPVTVLPKPDTTLHKLAARAMLDDLERGTSSIHLGPHRPYPGTWEETSLVRREAEKIACKWSLVSKWTSFFLAEEPCPPPAVPFPMSEKDLLANGIIEVKPGPGEDLLQPRGPEPARQHSRGGTCVVVS</sequence>
<evidence type="ECO:0000313" key="5">
    <source>
        <dbReference type="Proteomes" id="UP001302676"/>
    </source>
</evidence>
<evidence type="ECO:0000313" key="4">
    <source>
        <dbReference type="EMBL" id="KAK4142501.1"/>
    </source>
</evidence>
<dbReference type="PROSITE" id="PS50234">
    <property type="entry name" value="VWFA"/>
    <property type="match status" value="1"/>
</dbReference>
<feature type="domain" description="VWFA" evidence="2">
    <location>
        <begin position="378"/>
        <end position="581"/>
    </location>
</feature>
<evidence type="ECO:0000256" key="1">
    <source>
        <dbReference type="SAM" id="MobiDB-lite"/>
    </source>
</evidence>
<dbReference type="Gene3D" id="3.40.50.410">
    <property type="entry name" value="von Willebrand factor, type A domain"/>
    <property type="match status" value="1"/>
</dbReference>
<dbReference type="SMART" id="SM00609">
    <property type="entry name" value="VIT"/>
    <property type="match status" value="1"/>
</dbReference>
<organism evidence="4 5">
    <name type="scientific">Dichotomopilus funicola</name>
    <dbReference type="NCBI Taxonomy" id="1934379"/>
    <lineage>
        <taxon>Eukaryota</taxon>
        <taxon>Fungi</taxon>
        <taxon>Dikarya</taxon>
        <taxon>Ascomycota</taxon>
        <taxon>Pezizomycotina</taxon>
        <taxon>Sordariomycetes</taxon>
        <taxon>Sordariomycetidae</taxon>
        <taxon>Sordariales</taxon>
        <taxon>Chaetomiaceae</taxon>
        <taxon>Dichotomopilus</taxon>
    </lineage>
</organism>
<feature type="region of interest" description="Disordered" evidence="1">
    <location>
        <begin position="754"/>
        <end position="781"/>
    </location>
</feature>
<dbReference type="PANTHER" id="PTHR45737">
    <property type="entry name" value="VON WILLEBRAND FACTOR A DOMAIN-CONTAINING PROTEIN 5A"/>
    <property type="match status" value="1"/>
</dbReference>
<dbReference type="AlphaFoldDB" id="A0AAN6V2U2"/>
<dbReference type="SUPFAM" id="SSF53300">
    <property type="entry name" value="vWA-like"/>
    <property type="match status" value="1"/>
</dbReference>
<dbReference type="PANTHER" id="PTHR45737:SF4">
    <property type="entry name" value="VON WILLEBRAND DOMAIN PROTEIN (AFU_ORTHOLOGUE AFUA_4G01160)"/>
    <property type="match status" value="1"/>
</dbReference>
<comment type="caution">
    <text evidence="4">The sequence shown here is derived from an EMBL/GenBank/DDBJ whole genome shotgun (WGS) entry which is preliminary data.</text>
</comment>
<dbReference type="Pfam" id="PF13768">
    <property type="entry name" value="VWA_3"/>
    <property type="match status" value="1"/>
</dbReference>
<dbReference type="RefSeq" id="XP_062635872.1">
    <property type="nucleotide sequence ID" value="XM_062784190.1"/>
</dbReference>
<name>A0AAN6V2U2_9PEZI</name>
<dbReference type="EMBL" id="MU853597">
    <property type="protein sequence ID" value="KAK4142501.1"/>
    <property type="molecule type" value="Genomic_DNA"/>
</dbReference>
<dbReference type="PROSITE" id="PS51468">
    <property type="entry name" value="VIT"/>
    <property type="match status" value="1"/>
</dbReference>
<protein>
    <submittedName>
        <fullName evidence="4">von Willebrand factor type A domain-containing protein</fullName>
    </submittedName>
</protein>
<evidence type="ECO:0000259" key="3">
    <source>
        <dbReference type="PROSITE" id="PS51468"/>
    </source>
</evidence>
<feature type="domain" description="VIT" evidence="3">
    <location>
        <begin position="68"/>
        <end position="199"/>
    </location>
</feature>
<dbReference type="Pfam" id="PF08487">
    <property type="entry name" value="VIT"/>
    <property type="match status" value="1"/>
</dbReference>
<reference evidence="4" key="1">
    <citation type="journal article" date="2023" name="Mol. Phylogenet. Evol.">
        <title>Genome-scale phylogeny and comparative genomics of the fungal order Sordariales.</title>
        <authorList>
            <person name="Hensen N."/>
            <person name="Bonometti L."/>
            <person name="Westerberg I."/>
            <person name="Brannstrom I.O."/>
            <person name="Guillou S."/>
            <person name="Cros-Aarteil S."/>
            <person name="Calhoun S."/>
            <person name="Haridas S."/>
            <person name="Kuo A."/>
            <person name="Mondo S."/>
            <person name="Pangilinan J."/>
            <person name="Riley R."/>
            <person name="LaButti K."/>
            <person name="Andreopoulos B."/>
            <person name="Lipzen A."/>
            <person name="Chen C."/>
            <person name="Yan M."/>
            <person name="Daum C."/>
            <person name="Ng V."/>
            <person name="Clum A."/>
            <person name="Steindorff A."/>
            <person name="Ohm R.A."/>
            <person name="Martin F."/>
            <person name="Silar P."/>
            <person name="Natvig D.O."/>
            <person name="Lalanne C."/>
            <person name="Gautier V."/>
            <person name="Ament-Velasquez S.L."/>
            <person name="Kruys A."/>
            <person name="Hutchinson M.I."/>
            <person name="Powell A.J."/>
            <person name="Barry K."/>
            <person name="Miller A.N."/>
            <person name="Grigoriev I.V."/>
            <person name="Debuchy R."/>
            <person name="Gladieux P."/>
            <person name="Hiltunen Thoren M."/>
            <person name="Johannesson H."/>
        </authorList>
    </citation>
    <scope>NUCLEOTIDE SEQUENCE</scope>
    <source>
        <strain evidence="4">CBS 141.50</strain>
    </source>
</reference>
<dbReference type="InterPro" id="IPR013694">
    <property type="entry name" value="VIT"/>
</dbReference>
<accession>A0AAN6V2U2</accession>
<gene>
    <name evidence="4" type="ORF">C8A04DRAFT_38281</name>
</gene>